<dbReference type="UniPathway" id="UPA00074">
    <property type="reaction ID" value="UER00125"/>
</dbReference>
<dbReference type="InterPro" id="IPR000115">
    <property type="entry name" value="PRibGlycinamide_synth"/>
</dbReference>
<evidence type="ECO:0000256" key="5">
    <source>
        <dbReference type="ARBA" id="ARBA00022755"/>
    </source>
</evidence>
<comment type="catalytic activity">
    <reaction evidence="10">
        <text>5-phospho-beta-D-ribosylamine + glycine + ATP = N(1)-(5-phospho-beta-D-ribosyl)glycinamide + ADP + phosphate + H(+)</text>
        <dbReference type="Rhea" id="RHEA:17453"/>
        <dbReference type="ChEBI" id="CHEBI:15378"/>
        <dbReference type="ChEBI" id="CHEBI:30616"/>
        <dbReference type="ChEBI" id="CHEBI:43474"/>
        <dbReference type="ChEBI" id="CHEBI:57305"/>
        <dbReference type="ChEBI" id="CHEBI:58681"/>
        <dbReference type="ChEBI" id="CHEBI:143788"/>
        <dbReference type="ChEBI" id="CHEBI:456216"/>
        <dbReference type="EC" id="6.3.4.13"/>
    </reaction>
</comment>
<reference evidence="14 15" key="1">
    <citation type="journal article" date="2012" name="Environ. Microbiol.">
        <title>The genome of the ammonia-oxidizing Candidatus Nitrososphaera gargensis: insights into metabolic versatility and environmental adaptations.</title>
        <authorList>
            <person name="Spang A."/>
            <person name="Poehlein A."/>
            <person name="Offre P."/>
            <person name="Zumbragel S."/>
            <person name="Haider S."/>
            <person name="Rychlik N."/>
            <person name="Nowka B."/>
            <person name="Schmeisser C."/>
            <person name="Lebedeva E.V."/>
            <person name="Rattei T."/>
            <person name="Bohm C."/>
            <person name="Schmid M."/>
            <person name="Galushko A."/>
            <person name="Hatzenpichler R."/>
            <person name="Weinmaier T."/>
            <person name="Daniel R."/>
            <person name="Schleper C."/>
            <person name="Spieck E."/>
            <person name="Streit W."/>
            <person name="Wagner M."/>
        </authorList>
    </citation>
    <scope>NUCLEOTIDE SEQUENCE [LARGE SCALE GENOMIC DNA]</scope>
    <source>
        <strain evidence="15">Ga9.2</strain>
    </source>
</reference>
<dbReference type="STRING" id="1237085.Ngar_c22580"/>
<dbReference type="InterPro" id="IPR020562">
    <property type="entry name" value="PRibGlycinamide_synth_N"/>
</dbReference>
<evidence type="ECO:0000256" key="4">
    <source>
        <dbReference type="ARBA" id="ARBA00022741"/>
    </source>
</evidence>
<dbReference type="EC" id="6.3.4.13" evidence="2 10"/>
<dbReference type="EMBL" id="CP002408">
    <property type="protein sequence ID" value="AFU59188.1"/>
    <property type="molecule type" value="Genomic_DNA"/>
</dbReference>
<dbReference type="InterPro" id="IPR037123">
    <property type="entry name" value="PRibGlycinamide_synth_C_sf"/>
</dbReference>
<dbReference type="GO" id="GO:0009113">
    <property type="term" value="P:purine nucleobase biosynthetic process"/>
    <property type="evidence" value="ECO:0007669"/>
    <property type="project" value="InterPro"/>
</dbReference>
<dbReference type="Pfam" id="PF02843">
    <property type="entry name" value="GARS_C"/>
    <property type="match status" value="1"/>
</dbReference>
<dbReference type="GO" id="GO:0006189">
    <property type="term" value="P:'de novo' IMP biosynthetic process"/>
    <property type="evidence" value="ECO:0007669"/>
    <property type="project" value="UniProtKB-UniRule"/>
</dbReference>
<dbReference type="SUPFAM" id="SSF52440">
    <property type="entry name" value="PreATP-grasp domain"/>
    <property type="match status" value="1"/>
</dbReference>
<dbReference type="HAMAP" id="MF_00138">
    <property type="entry name" value="GARS"/>
    <property type="match status" value="1"/>
</dbReference>
<evidence type="ECO:0000256" key="6">
    <source>
        <dbReference type="ARBA" id="ARBA00022840"/>
    </source>
</evidence>
<dbReference type="PANTHER" id="PTHR43472:SF1">
    <property type="entry name" value="PHOSPHORIBOSYLAMINE--GLYCINE LIGASE, CHLOROPLASTIC"/>
    <property type="match status" value="1"/>
</dbReference>
<dbReference type="InterPro" id="IPR020561">
    <property type="entry name" value="PRibGlycinamid_synth_ATP-grasp"/>
</dbReference>
<dbReference type="GO" id="GO:0016740">
    <property type="term" value="F:transferase activity"/>
    <property type="evidence" value="ECO:0007669"/>
    <property type="project" value="UniProtKB-KW"/>
</dbReference>
<protein>
    <recommendedName>
        <fullName evidence="2 10">Phosphoribosylamine--glycine ligase</fullName>
        <ecNumber evidence="2 10">6.3.4.13</ecNumber>
    </recommendedName>
    <alternativeName>
        <fullName evidence="10">GARS</fullName>
    </alternativeName>
    <alternativeName>
        <fullName evidence="8 10">Glycinamide ribonucleotide synthetase</fullName>
    </alternativeName>
    <alternativeName>
        <fullName evidence="9 10">Phosphoribosylglycinamide synthetase</fullName>
    </alternativeName>
</protein>
<dbReference type="Gene3D" id="3.30.1490.20">
    <property type="entry name" value="ATP-grasp fold, A domain"/>
    <property type="match status" value="1"/>
</dbReference>
<evidence type="ECO:0000259" key="13">
    <source>
        <dbReference type="PROSITE" id="PS50975"/>
    </source>
</evidence>
<dbReference type="GO" id="GO:0005524">
    <property type="term" value="F:ATP binding"/>
    <property type="evidence" value="ECO:0007669"/>
    <property type="project" value="UniProtKB-UniRule"/>
</dbReference>
<sequence length="426" mass="46450">MNVLIVGSGGREHAIGWKISQSRHVDKIYFAPGNGGTFENLDIKQNDIDKLVSFAKKQRSKKLLTIVGPEEPLSLGIVDAFEKEDLRIFGPTRQAAMLEASKAFAKELMREAGIPTAEFAIFTDAHKAKDYVSKQSKPLVVKADGLAAGKGVVVCDNADQAIAAIDSMMTKKEFGAAGSRIVIEERLSGEEASFIALCDGMTIMSLASSQDHKRVSDGDKGPNTGGMGAYSPAPVVDNDLYDKIVKRVMEPVTSIMKKRGTPFKGFLYAGIMVDQNGNPHVLEFNARMGDPECQPIMMRMESDLYEYVDAAVDGRLGSMPPIQWKDQTAVCVVMASRGYPGSYNKGEVIEGLDSKFGNDIMIFHAGTARDSQNRIVTNGGRVLGVTALGQNARQAIENAYSAVRKIRWGENGHYYRTDIARRAIVR</sequence>
<keyword evidence="3 10" id="KW-0436">Ligase</keyword>
<evidence type="ECO:0000256" key="9">
    <source>
        <dbReference type="ARBA" id="ARBA00042864"/>
    </source>
</evidence>
<dbReference type="InterPro" id="IPR011054">
    <property type="entry name" value="Rudment_hybrid_motif"/>
</dbReference>
<name>K0IJB1_NITGG</name>
<dbReference type="FunFam" id="3.30.1490.20:FF:000006">
    <property type="entry name" value="phosphoribosylamine--glycine ligase, chloroplastic-like"/>
    <property type="match status" value="1"/>
</dbReference>
<dbReference type="GO" id="GO:0004637">
    <property type="term" value="F:phosphoribosylamine-glycine ligase activity"/>
    <property type="evidence" value="ECO:0007669"/>
    <property type="project" value="UniProtKB-UniRule"/>
</dbReference>
<feature type="compositionally biased region" description="Basic and acidic residues" evidence="12">
    <location>
        <begin position="210"/>
        <end position="220"/>
    </location>
</feature>
<gene>
    <name evidence="10 14" type="primary">purD</name>
    <name evidence="14" type="ordered locus">Ngar_c22580</name>
</gene>
<feature type="domain" description="ATP-grasp" evidence="13">
    <location>
        <begin position="106"/>
        <end position="313"/>
    </location>
</feature>
<dbReference type="NCBIfam" id="TIGR00877">
    <property type="entry name" value="purD"/>
    <property type="match status" value="1"/>
</dbReference>
<comment type="similarity">
    <text evidence="7 10">Belongs to the GARS family.</text>
</comment>
<dbReference type="PATRIC" id="fig|1237085.11.peg.2236"/>
<keyword evidence="14" id="KW-0808">Transferase</keyword>
<dbReference type="SMART" id="SM01209">
    <property type="entry name" value="GARS_A"/>
    <property type="match status" value="1"/>
</dbReference>
<dbReference type="InterPro" id="IPR011761">
    <property type="entry name" value="ATP-grasp"/>
</dbReference>
<evidence type="ECO:0000256" key="7">
    <source>
        <dbReference type="ARBA" id="ARBA00038345"/>
    </source>
</evidence>
<dbReference type="Proteomes" id="UP000008037">
    <property type="component" value="Chromosome"/>
</dbReference>
<dbReference type="PROSITE" id="PS50975">
    <property type="entry name" value="ATP_GRASP"/>
    <property type="match status" value="1"/>
</dbReference>
<comment type="pathway">
    <text evidence="1 10">Purine metabolism; IMP biosynthesis via de novo pathway; N(1)-(5-phospho-D-ribosyl)glycinamide from 5-phospho-alpha-D-ribose 1-diphosphate: step 2/2.</text>
</comment>
<dbReference type="PANTHER" id="PTHR43472">
    <property type="entry name" value="PHOSPHORIBOSYLAMINE--GLYCINE LIGASE"/>
    <property type="match status" value="1"/>
</dbReference>
<evidence type="ECO:0000313" key="15">
    <source>
        <dbReference type="Proteomes" id="UP000008037"/>
    </source>
</evidence>
<organism evidence="14 15">
    <name type="scientific">Nitrososphaera gargensis (strain Ga9.2)</name>
    <dbReference type="NCBI Taxonomy" id="1237085"/>
    <lineage>
        <taxon>Archaea</taxon>
        <taxon>Nitrososphaerota</taxon>
        <taxon>Nitrososphaeria</taxon>
        <taxon>Nitrososphaerales</taxon>
        <taxon>Nitrososphaeraceae</taxon>
        <taxon>Nitrososphaera</taxon>
    </lineage>
</organism>
<proteinExistence type="inferred from homology"/>
<keyword evidence="6 11" id="KW-0067">ATP-binding</keyword>
<dbReference type="InParanoid" id="K0IJB1"/>
<dbReference type="Gene3D" id="3.30.470.20">
    <property type="entry name" value="ATP-grasp fold, B domain"/>
    <property type="match status" value="1"/>
</dbReference>
<dbReference type="KEGG" id="nga:Ngar_c22580"/>
<evidence type="ECO:0000256" key="1">
    <source>
        <dbReference type="ARBA" id="ARBA00005174"/>
    </source>
</evidence>
<evidence type="ECO:0000256" key="12">
    <source>
        <dbReference type="SAM" id="MobiDB-lite"/>
    </source>
</evidence>
<feature type="region of interest" description="Disordered" evidence="12">
    <location>
        <begin position="209"/>
        <end position="229"/>
    </location>
</feature>
<evidence type="ECO:0000256" key="11">
    <source>
        <dbReference type="PROSITE-ProRule" id="PRU00409"/>
    </source>
</evidence>
<keyword evidence="15" id="KW-1185">Reference proteome</keyword>
<dbReference type="SMART" id="SM01210">
    <property type="entry name" value="GARS_C"/>
    <property type="match status" value="1"/>
</dbReference>
<dbReference type="InterPro" id="IPR016185">
    <property type="entry name" value="PreATP-grasp_dom_sf"/>
</dbReference>
<evidence type="ECO:0000256" key="10">
    <source>
        <dbReference type="HAMAP-Rule" id="MF_00138"/>
    </source>
</evidence>
<dbReference type="FunFam" id="3.90.600.10:FF:000001">
    <property type="entry name" value="Trifunctional purine biosynthetic protein adenosine-3"/>
    <property type="match status" value="1"/>
</dbReference>
<dbReference type="Gene3D" id="3.90.600.10">
    <property type="entry name" value="Phosphoribosylglycinamide synthetase, C-terminal domain"/>
    <property type="match status" value="1"/>
</dbReference>
<dbReference type="Pfam" id="PF01071">
    <property type="entry name" value="GARS_A"/>
    <property type="match status" value="1"/>
</dbReference>
<keyword evidence="5 10" id="KW-0658">Purine biosynthesis</keyword>
<dbReference type="InterPro" id="IPR020560">
    <property type="entry name" value="PRibGlycinamide_synth_C-dom"/>
</dbReference>
<dbReference type="SUPFAM" id="SSF56059">
    <property type="entry name" value="Glutathione synthetase ATP-binding domain-like"/>
    <property type="match status" value="1"/>
</dbReference>
<keyword evidence="4 11" id="KW-0547">Nucleotide-binding</keyword>
<evidence type="ECO:0000256" key="3">
    <source>
        <dbReference type="ARBA" id="ARBA00022598"/>
    </source>
</evidence>
<dbReference type="SUPFAM" id="SSF51246">
    <property type="entry name" value="Rudiment single hybrid motif"/>
    <property type="match status" value="1"/>
</dbReference>
<dbReference type="HOGENOM" id="CLU_027420_3_1_2"/>
<dbReference type="AlphaFoldDB" id="K0IJB1"/>
<evidence type="ECO:0000313" key="14">
    <source>
        <dbReference type="EMBL" id="AFU59188.1"/>
    </source>
</evidence>
<dbReference type="FunCoup" id="K0IJB1">
    <property type="interactions" value="108"/>
</dbReference>
<evidence type="ECO:0000256" key="8">
    <source>
        <dbReference type="ARBA" id="ARBA00042242"/>
    </source>
</evidence>
<accession>K0IJB1</accession>
<dbReference type="GO" id="GO:0046872">
    <property type="term" value="F:metal ion binding"/>
    <property type="evidence" value="ECO:0007669"/>
    <property type="project" value="InterPro"/>
</dbReference>
<dbReference type="Gene3D" id="3.40.50.20">
    <property type="match status" value="1"/>
</dbReference>
<dbReference type="Pfam" id="PF02844">
    <property type="entry name" value="GARS_N"/>
    <property type="match status" value="1"/>
</dbReference>
<evidence type="ECO:0000256" key="2">
    <source>
        <dbReference type="ARBA" id="ARBA00013255"/>
    </source>
</evidence>
<dbReference type="InterPro" id="IPR013815">
    <property type="entry name" value="ATP_grasp_subdomain_1"/>
</dbReference>